<reference evidence="3 4" key="1">
    <citation type="journal article" date="2006" name="Nature">
        <title>Global trends of whole-genome duplications revealed by the ciliate Paramecium tetraurelia.</title>
        <authorList>
            <consortium name="Genoscope"/>
            <person name="Aury J.-M."/>
            <person name="Jaillon O."/>
            <person name="Duret L."/>
            <person name="Noel B."/>
            <person name="Jubin C."/>
            <person name="Porcel B.M."/>
            <person name="Segurens B."/>
            <person name="Daubin V."/>
            <person name="Anthouard V."/>
            <person name="Aiach N."/>
            <person name="Arnaiz O."/>
            <person name="Billaut A."/>
            <person name="Beisson J."/>
            <person name="Blanc I."/>
            <person name="Bouhouche K."/>
            <person name="Camara F."/>
            <person name="Duharcourt S."/>
            <person name="Guigo R."/>
            <person name="Gogendeau D."/>
            <person name="Katinka M."/>
            <person name="Keller A.-M."/>
            <person name="Kissmehl R."/>
            <person name="Klotz C."/>
            <person name="Koll F."/>
            <person name="Le Moue A."/>
            <person name="Lepere C."/>
            <person name="Malinsky S."/>
            <person name="Nowacki M."/>
            <person name="Nowak J.K."/>
            <person name="Plattner H."/>
            <person name="Poulain J."/>
            <person name="Ruiz F."/>
            <person name="Serrano V."/>
            <person name="Zagulski M."/>
            <person name="Dessen P."/>
            <person name="Betermier M."/>
            <person name="Weissenbach J."/>
            <person name="Scarpelli C."/>
            <person name="Schachter V."/>
            <person name="Sperling L."/>
            <person name="Meyer E."/>
            <person name="Cohen J."/>
            <person name="Wincker P."/>
        </authorList>
    </citation>
    <scope>NUCLEOTIDE SEQUENCE [LARGE SCALE GENOMIC DNA]</scope>
    <source>
        <strain evidence="3 4">Stock d4-2</strain>
    </source>
</reference>
<dbReference type="InterPro" id="IPR036915">
    <property type="entry name" value="Cyclin-like_sf"/>
</dbReference>
<dbReference type="STRING" id="5888.A0C6F9"/>
<dbReference type="OMA" id="KWIIYVF"/>
<dbReference type="KEGG" id="ptm:GSPATT00035505001"/>
<dbReference type="GO" id="GO:0005634">
    <property type="term" value="C:nucleus"/>
    <property type="evidence" value="ECO:0000318"/>
    <property type="project" value="GO_Central"/>
</dbReference>
<dbReference type="Gene3D" id="1.10.472.10">
    <property type="entry name" value="Cyclin-like"/>
    <property type="match status" value="2"/>
</dbReference>
<accession>A0C6F9</accession>
<organism evidence="3 4">
    <name type="scientific">Paramecium tetraurelia</name>
    <dbReference type="NCBI Taxonomy" id="5888"/>
    <lineage>
        <taxon>Eukaryota</taxon>
        <taxon>Sar</taxon>
        <taxon>Alveolata</taxon>
        <taxon>Ciliophora</taxon>
        <taxon>Intramacronucleata</taxon>
        <taxon>Oligohymenophorea</taxon>
        <taxon>Peniculida</taxon>
        <taxon>Parameciidae</taxon>
        <taxon>Paramecium</taxon>
    </lineage>
</organism>
<dbReference type="GO" id="GO:0000082">
    <property type="term" value="P:G1/S transition of mitotic cell cycle"/>
    <property type="evidence" value="ECO:0000318"/>
    <property type="project" value="GO_Central"/>
</dbReference>
<dbReference type="InParanoid" id="A0C6F9"/>
<dbReference type="GeneID" id="5019558"/>
<dbReference type="PANTHER" id="PTHR10177">
    <property type="entry name" value="CYCLINS"/>
    <property type="match status" value="1"/>
</dbReference>
<dbReference type="SMART" id="SM00385">
    <property type="entry name" value="CYCLIN"/>
    <property type="match status" value="1"/>
</dbReference>
<dbReference type="Pfam" id="PF00134">
    <property type="entry name" value="Cyclin_N"/>
    <property type="match status" value="1"/>
</dbReference>
<dbReference type="EMBL" id="CT868044">
    <property type="protein sequence ID" value="CAK66376.1"/>
    <property type="molecule type" value="Genomic_DNA"/>
</dbReference>
<name>A0C6F9_PARTE</name>
<dbReference type="FunFam" id="1.10.472.10:FF:000089">
    <property type="entry name" value="Cyclin, N-terminal domain containing protein"/>
    <property type="match status" value="1"/>
</dbReference>
<evidence type="ECO:0000313" key="4">
    <source>
        <dbReference type="Proteomes" id="UP000000600"/>
    </source>
</evidence>
<dbReference type="AlphaFoldDB" id="A0C6F9"/>
<evidence type="ECO:0000259" key="2">
    <source>
        <dbReference type="SMART" id="SM00385"/>
    </source>
</evidence>
<dbReference type="InterPro" id="IPR006671">
    <property type="entry name" value="Cyclin_N"/>
</dbReference>
<protein>
    <recommendedName>
        <fullName evidence="2">Cyclin-like domain-containing protein</fullName>
    </recommendedName>
</protein>
<dbReference type="GO" id="GO:0005737">
    <property type="term" value="C:cytoplasm"/>
    <property type="evidence" value="ECO:0000318"/>
    <property type="project" value="GO_Central"/>
</dbReference>
<evidence type="ECO:0000313" key="3">
    <source>
        <dbReference type="EMBL" id="CAK66376.1"/>
    </source>
</evidence>
<dbReference type="InterPro" id="IPR013763">
    <property type="entry name" value="Cyclin-like_dom"/>
</dbReference>
<gene>
    <name evidence="3" type="ORF">GSPATT00035505001</name>
</gene>
<keyword evidence="4" id="KW-1185">Reference proteome</keyword>
<proteinExistence type="inferred from homology"/>
<feature type="domain" description="Cyclin-like" evidence="2">
    <location>
        <begin position="63"/>
        <end position="153"/>
    </location>
</feature>
<dbReference type="OrthoDB" id="306099at2759"/>
<evidence type="ECO:0000256" key="1">
    <source>
        <dbReference type="RuleBase" id="RU000383"/>
    </source>
</evidence>
<dbReference type="RefSeq" id="XP_001433773.1">
    <property type="nucleotide sequence ID" value="XM_001433736.2"/>
</dbReference>
<dbReference type="HOGENOM" id="CLU_988517_0_0_1"/>
<keyword evidence="1" id="KW-0195">Cyclin</keyword>
<dbReference type="GO" id="GO:0000307">
    <property type="term" value="C:cyclin-dependent protein kinase holoenzyme complex"/>
    <property type="evidence" value="ECO:0000318"/>
    <property type="project" value="GO_Central"/>
</dbReference>
<comment type="similarity">
    <text evidence="1">Belongs to the cyclin family.</text>
</comment>
<dbReference type="InterPro" id="IPR039361">
    <property type="entry name" value="Cyclin"/>
</dbReference>
<dbReference type="GO" id="GO:0016538">
    <property type="term" value="F:cyclin-dependent protein serine/threonine kinase regulator activity"/>
    <property type="evidence" value="ECO:0000318"/>
    <property type="project" value="GO_Central"/>
</dbReference>
<dbReference type="Proteomes" id="UP000000600">
    <property type="component" value="Unassembled WGS sequence"/>
</dbReference>
<dbReference type="FunFam" id="1.10.472.10:FF:000373">
    <property type="entry name" value="Uncharacterized protein"/>
    <property type="match status" value="1"/>
</dbReference>
<sequence>MDTQEQDQDYEFELEYYFEQEQTEAHVQFAPNFQQELFHNQIDLNDFLINHSISQQRRALMVKWIIYVFDTIYENQNNDVLISRAIHLMDIFLKRTQVSYSDKDVHLIGATCIYMASKIKNDCPLDMETIQVTICHEKFTIDEIKEFYFIILKTLDYNTEFPTCYDYLQNLSYAMYGSSQNYQTLQVQETALKILKLSFRSYQLMQQNWLILVTTVLGIAIIDFEQVNGYYRDLQGQNNFLNDQIIRLIETANINVAEFKNCYEILSQFNCRCSEIHCSRLF</sequence>
<dbReference type="SUPFAM" id="SSF47954">
    <property type="entry name" value="Cyclin-like"/>
    <property type="match status" value="1"/>
</dbReference>